<dbReference type="InterPro" id="IPR036864">
    <property type="entry name" value="Zn2-C6_fun-type_DNA-bd_sf"/>
</dbReference>
<dbReference type="PANTHER" id="PTHR38791:SF12">
    <property type="entry name" value="TRANSCRIPTION FACTOR DOMAIN-CONTAINING PROTEIN-RELATED"/>
    <property type="match status" value="1"/>
</dbReference>
<proteinExistence type="predicted"/>
<evidence type="ECO:0000313" key="3">
    <source>
        <dbReference type="EMBL" id="KXJ89563.1"/>
    </source>
</evidence>
<dbReference type="PROSITE" id="PS00463">
    <property type="entry name" value="ZN2_CY6_FUNGAL_1"/>
    <property type="match status" value="1"/>
</dbReference>
<dbReference type="GO" id="GO:0000981">
    <property type="term" value="F:DNA-binding transcription factor activity, RNA polymerase II-specific"/>
    <property type="evidence" value="ECO:0007669"/>
    <property type="project" value="InterPro"/>
</dbReference>
<keyword evidence="1" id="KW-0539">Nucleus</keyword>
<dbReference type="Gene3D" id="4.10.240.10">
    <property type="entry name" value="Zn(2)-C6 fungal-type DNA-binding domain"/>
    <property type="match status" value="1"/>
</dbReference>
<accession>A0A136IX94</accession>
<dbReference type="InParanoid" id="A0A136IX94"/>
<evidence type="ECO:0000256" key="1">
    <source>
        <dbReference type="ARBA" id="ARBA00023242"/>
    </source>
</evidence>
<dbReference type="CDD" id="cd00067">
    <property type="entry name" value="GAL4"/>
    <property type="match status" value="1"/>
</dbReference>
<dbReference type="SUPFAM" id="SSF57701">
    <property type="entry name" value="Zn2/Cys6 DNA-binding domain"/>
    <property type="match status" value="1"/>
</dbReference>
<protein>
    <recommendedName>
        <fullName evidence="2">Zn(2)-C6 fungal-type domain-containing protein</fullName>
    </recommendedName>
</protein>
<keyword evidence="4" id="KW-1185">Reference proteome</keyword>
<evidence type="ECO:0000313" key="4">
    <source>
        <dbReference type="Proteomes" id="UP000070501"/>
    </source>
</evidence>
<gene>
    <name evidence="3" type="ORF">Micbo1qcDRAFT_13136</name>
</gene>
<reference evidence="4" key="1">
    <citation type="submission" date="2016-02" db="EMBL/GenBank/DDBJ databases">
        <title>Draft genome sequence of Microdochium bolleyi, a fungal endophyte of beachgrass.</title>
        <authorList>
            <consortium name="DOE Joint Genome Institute"/>
            <person name="David A.S."/>
            <person name="May G."/>
            <person name="Haridas S."/>
            <person name="Lim J."/>
            <person name="Wang M."/>
            <person name="Labutti K."/>
            <person name="Lipzen A."/>
            <person name="Barry K."/>
            <person name="Grigoriev I.V."/>
        </authorList>
    </citation>
    <scope>NUCLEOTIDE SEQUENCE [LARGE SCALE GENOMIC DNA]</scope>
    <source>
        <strain evidence="4">J235TASD1</strain>
    </source>
</reference>
<sequence>MVFGGRFNSACHLCRKRRVKCDEGRPGCRRCEVYRQPCPGYSDTFHFAHQQSKPQSQPESQIRSRRRAVPAPVAAAAASAALAPVLDPPEELVSLCYFMNRFACRAECAGLPGYLNFLYTLYDSSNHGVLELATLSAARMVAFNRTGHRNKALRDKAYSDHGVVVSKIRELLLDEARLPDNQDGGDAESISAAVATRQALSDRTLGTVLMLSIFGLVNDDAARYAGSHAPGVYYLLTRRGQQQAHTSRGREMMFLCIIYLQADATMRNDFRYCRFSSMGILPDGKPAVDPMTQVVPKLATLCRLSKPLRGALFMPEPLAVTPEVAFPYPSYQSGSNFSSPAELGTTEIEAMFPTPTDSTTTSRAQTPHPLDHDRRLEQIRGGCVALHDFGAWDYYATQNWSKFYEGRIGPPLLGQSRSHARLYHSETASTVVLMRSYRTRFSLLLLAVCEQTIRELGATSGPSTLDDKTDMHQNHDKVADQALPNWSTSLPLFSSPCYNDPADPVIDATADTPPAAAGSLRSDTVTDAGREELLRVAQQTISKLEHEIPLAIDDMMHCIPFVLCDVDPVTGSVLKERENAPADKGFEMRDALGLIVGCTRFATDEQRRQSWINLVRVHEIAGMRLPELKRGMMG</sequence>
<dbReference type="Proteomes" id="UP000070501">
    <property type="component" value="Unassembled WGS sequence"/>
</dbReference>
<organism evidence="3 4">
    <name type="scientific">Microdochium bolleyi</name>
    <dbReference type="NCBI Taxonomy" id="196109"/>
    <lineage>
        <taxon>Eukaryota</taxon>
        <taxon>Fungi</taxon>
        <taxon>Dikarya</taxon>
        <taxon>Ascomycota</taxon>
        <taxon>Pezizomycotina</taxon>
        <taxon>Sordariomycetes</taxon>
        <taxon>Xylariomycetidae</taxon>
        <taxon>Xylariales</taxon>
        <taxon>Microdochiaceae</taxon>
        <taxon>Microdochium</taxon>
    </lineage>
</organism>
<dbReference type="PROSITE" id="PS50048">
    <property type="entry name" value="ZN2_CY6_FUNGAL_2"/>
    <property type="match status" value="1"/>
</dbReference>
<evidence type="ECO:0000259" key="2">
    <source>
        <dbReference type="PROSITE" id="PS50048"/>
    </source>
</evidence>
<dbReference type="InterPro" id="IPR001138">
    <property type="entry name" value="Zn2Cys6_DnaBD"/>
</dbReference>
<feature type="domain" description="Zn(2)-C6 fungal-type" evidence="2">
    <location>
        <begin position="10"/>
        <end position="38"/>
    </location>
</feature>
<dbReference type="SMART" id="SM00066">
    <property type="entry name" value="GAL4"/>
    <property type="match status" value="1"/>
</dbReference>
<dbReference type="EMBL" id="KQ964255">
    <property type="protein sequence ID" value="KXJ89563.1"/>
    <property type="molecule type" value="Genomic_DNA"/>
</dbReference>
<dbReference type="AlphaFoldDB" id="A0A136IX94"/>
<dbReference type="OrthoDB" id="2991872at2759"/>
<dbReference type="InterPro" id="IPR053175">
    <property type="entry name" value="DHMBA_Reg_Transcription_Factor"/>
</dbReference>
<name>A0A136IX94_9PEZI</name>
<dbReference type="Pfam" id="PF00172">
    <property type="entry name" value="Zn_clus"/>
    <property type="match status" value="1"/>
</dbReference>
<dbReference type="GO" id="GO:0008270">
    <property type="term" value="F:zinc ion binding"/>
    <property type="evidence" value="ECO:0007669"/>
    <property type="project" value="InterPro"/>
</dbReference>
<dbReference type="PANTHER" id="PTHR38791">
    <property type="entry name" value="ZN(II)2CYS6 TRANSCRIPTION FACTOR (EUROFUNG)-RELATED-RELATED"/>
    <property type="match status" value="1"/>
</dbReference>